<name>A0A6P1MFJ1_9FIRM</name>
<evidence type="ECO:0008006" key="3">
    <source>
        <dbReference type="Google" id="ProtNLM"/>
    </source>
</evidence>
<dbReference type="KEGG" id="amic:Ami3637_14815"/>
<accession>A0A6P1MFJ1</accession>
<organism evidence="1 2">
    <name type="scientific">Aminipila terrae</name>
    <dbReference type="NCBI Taxonomy" id="2697030"/>
    <lineage>
        <taxon>Bacteria</taxon>
        <taxon>Bacillati</taxon>
        <taxon>Bacillota</taxon>
        <taxon>Clostridia</taxon>
        <taxon>Peptostreptococcales</taxon>
        <taxon>Anaerovoracaceae</taxon>
        <taxon>Aminipila</taxon>
    </lineage>
</organism>
<dbReference type="EMBL" id="CP047591">
    <property type="protein sequence ID" value="QHI73479.1"/>
    <property type="molecule type" value="Genomic_DNA"/>
</dbReference>
<sequence length="94" mass="10883">MPVVFTHEHSDVYSPKVCRAAMKKIYNYRSTVVHGGTLKDKDKYLEIGGLKIEVEKIAVDFLRYTLLFVLHNPEYLDDAKKFDEFIDLTISEGK</sequence>
<keyword evidence="2" id="KW-1185">Reference proteome</keyword>
<reference evidence="1 2" key="1">
    <citation type="submission" date="2020-01" db="EMBL/GenBank/DDBJ databases">
        <title>Genomic analysis of Aminipila sp. CBA3637.</title>
        <authorList>
            <person name="Kim Y.B."/>
            <person name="Roh S.W."/>
        </authorList>
    </citation>
    <scope>NUCLEOTIDE SEQUENCE [LARGE SCALE GENOMIC DNA]</scope>
    <source>
        <strain evidence="1 2">CBA3637</strain>
    </source>
</reference>
<gene>
    <name evidence="1" type="ORF">Ami3637_14815</name>
</gene>
<dbReference type="Proteomes" id="UP000463883">
    <property type="component" value="Chromosome"/>
</dbReference>
<proteinExistence type="predicted"/>
<evidence type="ECO:0000313" key="1">
    <source>
        <dbReference type="EMBL" id="QHI73479.1"/>
    </source>
</evidence>
<evidence type="ECO:0000313" key="2">
    <source>
        <dbReference type="Proteomes" id="UP000463883"/>
    </source>
</evidence>
<dbReference type="AlphaFoldDB" id="A0A6P1MFJ1"/>
<protein>
    <recommendedName>
        <fullName evidence="3">Apea-like HEPN domain-containing protein</fullName>
    </recommendedName>
</protein>